<sequence length="97" mass="10765">GEIIGIFIGQAHWTSLLAAHDERKNSVLTPLPRFFGNGNALETSSQNAKSVSVHPMPLDSINRMHGLFRISDPKDSGVPLPFWRNKKNMMNPLNDNA</sequence>
<accession>A0A7J8YZ35</accession>
<gene>
    <name evidence="1" type="ORF">Golax_017049</name>
</gene>
<dbReference type="Proteomes" id="UP000593574">
    <property type="component" value="Unassembled WGS sequence"/>
</dbReference>
<organism evidence="1 2">
    <name type="scientific">Gossypium laxum</name>
    <dbReference type="NCBI Taxonomy" id="34288"/>
    <lineage>
        <taxon>Eukaryota</taxon>
        <taxon>Viridiplantae</taxon>
        <taxon>Streptophyta</taxon>
        <taxon>Embryophyta</taxon>
        <taxon>Tracheophyta</taxon>
        <taxon>Spermatophyta</taxon>
        <taxon>Magnoliopsida</taxon>
        <taxon>eudicotyledons</taxon>
        <taxon>Gunneridae</taxon>
        <taxon>Pentapetalae</taxon>
        <taxon>rosids</taxon>
        <taxon>malvids</taxon>
        <taxon>Malvales</taxon>
        <taxon>Malvaceae</taxon>
        <taxon>Malvoideae</taxon>
        <taxon>Gossypium</taxon>
    </lineage>
</organism>
<keyword evidence="2" id="KW-1185">Reference proteome</keyword>
<dbReference type="EMBL" id="JABEZV010000001">
    <property type="protein sequence ID" value="MBA0704816.1"/>
    <property type="molecule type" value="Genomic_DNA"/>
</dbReference>
<evidence type="ECO:0000313" key="2">
    <source>
        <dbReference type="Proteomes" id="UP000593574"/>
    </source>
</evidence>
<evidence type="ECO:0000313" key="1">
    <source>
        <dbReference type="EMBL" id="MBA0704816.1"/>
    </source>
</evidence>
<proteinExistence type="predicted"/>
<dbReference type="AlphaFoldDB" id="A0A7J8YZ35"/>
<protein>
    <submittedName>
        <fullName evidence="1">Uncharacterized protein</fullName>
    </submittedName>
</protein>
<comment type="caution">
    <text evidence="1">The sequence shown here is derived from an EMBL/GenBank/DDBJ whole genome shotgun (WGS) entry which is preliminary data.</text>
</comment>
<feature type="non-terminal residue" evidence="1">
    <location>
        <position position="1"/>
    </location>
</feature>
<reference evidence="1 2" key="1">
    <citation type="journal article" date="2019" name="Genome Biol. Evol.">
        <title>Insights into the evolution of the New World diploid cottons (Gossypium, subgenus Houzingenia) based on genome sequencing.</title>
        <authorList>
            <person name="Grover C.E."/>
            <person name="Arick M.A. 2nd"/>
            <person name="Thrash A."/>
            <person name="Conover J.L."/>
            <person name="Sanders W.S."/>
            <person name="Peterson D.G."/>
            <person name="Frelichowski J.E."/>
            <person name="Scheffler J.A."/>
            <person name="Scheffler B.E."/>
            <person name="Wendel J.F."/>
        </authorList>
    </citation>
    <scope>NUCLEOTIDE SEQUENCE [LARGE SCALE GENOMIC DNA]</scope>
    <source>
        <strain evidence="1">4</strain>
        <tissue evidence="1">Leaf</tissue>
    </source>
</reference>
<name>A0A7J8YZ35_9ROSI</name>